<evidence type="ECO:0000313" key="2">
    <source>
        <dbReference type="Proteomes" id="UP000631114"/>
    </source>
</evidence>
<dbReference type="AlphaFoldDB" id="A0A835HGE9"/>
<dbReference type="EMBL" id="JADFTS010000007">
    <property type="protein sequence ID" value="KAF9597678.1"/>
    <property type="molecule type" value="Genomic_DNA"/>
</dbReference>
<accession>A0A835HGE9</accession>
<dbReference type="Gene3D" id="1.10.510.10">
    <property type="entry name" value="Transferase(Phosphotransferase) domain 1"/>
    <property type="match status" value="1"/>
</dbReference>
<sequence>RLPRSSGECARSSLKPRVLDVPKKGVADFLQEVTSRKDQDQDLGPIKDLTLFLCFCARIRRCIPVVPCWPQARARTSKTLLTRERATPRPITSESMVSTKRAFEGLLFKEWLLMKRNSSVYIFKMMQVFTYERKNPAVQEKFSLGRKAMEMVFVIVLLGLLSVGRVECRATININSGAHARQELEQFWIAVNASPFGKTQRAANLQFPSDHISASAKDLITGMLCTDPTQRLTASKVLEN</sequence>
<dbReference type="Proteomes" id="UP000631114">
    <property type="component" value="Unassembled WGS sequence"/>
</dbReference>
<protein>
    <submittedName>
        <fullName evidence="1">Uncharacterized protein</fullName>
    </submittedName>
</protein>
<dbReference type="SUPFAM" id="SSF56112">
    <property type="entry name" value="Protein kinase-like (PK-like)"/>
    <property type="match status" value="1"/>
</dbReference>
<gene>
    <name evidence="1" type="ORF">IFM89_020763</name>
</gene>
<name>A0A835HGE9_9MAGN</name>
<feature type="non-terminal residue" evidence="1">
    <location>
        <position position="240"/>
    </location>
</feature>
<comment type="caution">
    <text evidence="1">The sequence shown here is derived from an EMBL/GenBank/DDBJ whole genome shotgun (WGS) entry which is preliminary data.</text>
</comment>
<evidence type="ECO:0000313" key="1">
    <source>
        <dbReference type="EMBL" id="KAF9597678.1"/>
    </source>
</evidence>
<reference evidence="1 2" key="1">
    <citation type="submission" date="2020-10" db="EMBL/GenBank/DDBJ databases">
        <title>The Coptis chinensis genome and diversification of protoberbering-type alkaloids.</title>
        <authorList>
            <person name="Wang B."/>
            <person name="Shu S."/>
            <person name="Song C."/>
            <person name="Liu Y."/>
        </authorList>
    </citation>
    <scope>NUCLEOTIDE SEQUENCE [LARGE SCALE GENOMIC DNA]</scope>
    <source>
        <strain evidence="1">HL-2020</strain>
        <tissue evidence="1">Leaf</tissue>
    </source>
</reference>
<dbReference type="InterPro" id="IPR011009">
    <property type="entry name" value="Kinase-like_dom_sf"/>
</dbReference>
<organism evidence="1 2">
    <name type="scientific">Coptis chinensis</name>
    <dbReference type="NCBI Taxonomy" id="261450"/>
    <lineage>
        <taxon>Eukaryota</taxon>
        <taxon>Viridiplantae</taxon>
        <taxon>Streptophyta</taxon>
        <taxon>Embryophyta</taxon>
        <taxon>Tracheophyta</taxon>
        <taxon>Spermatophyta</taxon>
        <taxon>Magnoliopsida</taxon>
        <taxon>Ranunculales</taxon>
        <taxon>Ranunculaceae</taxon>
        <taxon>Coptidoideae</taxon>
        <taxon>Coptis</taxon>
    </lineage>
</organism>
<proteinExistence type="predicted"/>
<keyword evidence="2" id="KW-1185">Reference proteome</keyword>